<organism evidence="1 2">
    <name type="scientific">Thalassospira xiamenensis</name>
    <dbReference type="NCBI Taxonomy" id="220697"/>
    <lineage>
        <taxon>Bacteria</taxon>
        <taxon>Pseudomonadati</taxon>
        <taxon>Pseudomonadota</taxon>
        <taxon>Alphaproteobacteria</taxon>
        <taxon>Rhodospirillales</taxon>
        <taxon>Thalassospiraceae</taxon>
        <taxon>Thalassospira</taxon>
    </lineage>
</organism>
<evidence type="ECO:0000313" key="2">
    <source>
        <dbReference type="Proteomes" id="UP000219068"/>
    </source>
</evidence>
<evidence type="ECO:0000313" key="1">
    <source>
        <dbReference type="EMBL" id="SOC27251.1"/>
    </source>
</evidence>
<dbReference type="RefSeq" id="WP_097052877.1">
    <property type="nucleotide sequence ID" value="NZ_OBMM01000005.1"/>
</dbReference>
<sequence length="213" mass="24045">MTKTEIQRNAIADLLKDGQNATWTELQAIGVERRAVLGMIASGELLRVDHNVYRLAAANPGKFPEWEDIAKKYSDFVVCLLSAAQFHGLTVHLPDQLWVGLPLGSKPTNLTVRCVQYPRNPDDRRWTVGVDTITDGTHSFNVTSRERTIVDLFIWRKRLPDGERFFAEAINEFDAQNGNRALLAKIGAEFGVDRAISERLVWKGHVENARSIY</sequence>
<protein>
    <submittedName>
        <fullName evidence="1">Transcriptional regulator, AbiEi antitoxin, Type IV TA system</fullName>
    </submittedName>
</protein>
<name>A0A285TTH2_9PROT</name>
<reference evidence="1 2" key="1">
    <citation type="submission" date="2017-08" db="EMBL/GenBank/DDBJ databases">
        <authorList>
            <person name="de Groot N.N."/>
        </authorList>
    </citation>
    <scope>NUCLEOTIDE SEQUENCE [LARGE SCALE GENOMIC DNA]</scope>
    <source>
        <strain evidence="1 2">USBA 78</strain>
    </source>
</reference>
<accession>A0A285TTH2</accession>
<gene>
    <name evidence="1" type="ORF">SAMN05428964_105325</name>
</gene>
<dbReference type="AlphaFoldDB" id="A0A285TTH2"/>
<dbReference type="EMBL" id="OBMM01000005">
    <property type="protein sequence ID" value="SOC27251.1"/>
    <property type="molecule type" value="Genomic_DNA"/>
</dbReference>
<proteinExistence type="predicted"/>
<dbReference type="Proteomes" id="UP000219068">
    <property type="component" value="Unassembled WGS sequence"/>
</dbReference>